<evidence type="ECO:0000313" key="2">
    <source>
        <dbReference type="Proteomes" id="UP000000583"/>
    </source>
</evidence>
<evidence type="ECO:0000313" key="1">
    <source>
        <dbReference type="EMBL" id="AAF38409.1"/>
    </source>
</evidence>
<dbReference type="AlphaFoldDB" id="Q9K239"/>
<dbReference type="Proteomes" id="UP000000583">
    <property type="component" value="Chromosome"/>
</dbReference>
<accession>Q9K239</accession>
<sequence>MLEKLGQARVTAGSCLAKFQTETLLKSSFK</sequence>
<protein>
    <submittedName>
        <fullName evidence="1">Uncharacterized protein</fullName>
    </submittedName>
</protein>
<dbReference type="EMBL" id="AE002161">
    <property type="protein sequence ID" value="AAF38409.1"/>
    <property type="molecule type" value="Genomic_DNA"/>
</dbReference>
<name>Q9K239_CHLPN</name>
<gene>
    <name evidence="1" type="ordered locus">CP_0591</name>
</gene>
<organism evidence="1 2">
    <name type="scientific">Chlamydia pneumoniae</name>
    <name type="common">Chlamydophila pneumoniae</name>
    <dbReference type="NCBI Taxonomy" id="83558"/>
    <lineage>
        <taxon>Bacteria</taxon>
        <taxon>Pseudomonadati</taxon>
        <taxon>Chlamydiota</taxon>
        <taxon>Chlamydiia</taxon>
        <taxon>Chlamydiales</taxon>
        <taxon>Chlamydiaceae</taxon>
        <taxon>Chlamydia/Chlamydophila group</taxon>
        <taxon>Chlamydia</taxon>
    </lineage>
</organism>
<dbReference type="PIR" id="D81561">
    <property type="entry name" value="D81561"/>
</dbReference>
<dbReference type="KEGG" id="cpa:CP_0591"/>
<reference evidence="1 2" key="1">
    <citation type="journal article" date="2000" name="Nucleic Acids Res.">
        <title>Genome sequences of Chlamydia trachomatis MoPn and Chlamydia pneumoniae AR39.</title>
        <authorList>
            <person name="Read T.D."/>
            <person name="Brunham R.C."/>
            <person name="Shen C."/>
            <person name="Gill S.R."/>
            <person name="Heidelberg J.F."/>
            <person name="White O."/>
            <person name="Hickey E.K."/>
            <person name="Peterson J.D."/>
            <person name="Utterback T.R."/>
            <person name="Berry K.J."/>
            <person name="Bass S."/>
            <person name="Linher K.D."/>
            <person name="Weidman J.F."/>
            <person name="Khouri H.M."/>
            <person name="Craven B."/>
            <person name="Bowman C."/>
            <person name="Dodson R.J."/>
            <person name="Gwinn M.L."/>
            <person name="Nelson W.C."/>
            <person name="DeBoy R.T."/>
            <person name="Kolonay J.F."/>
            <person name="McClarty G."/>
            <person name="Salzberg S.L."/>
            <person name="Eisen J.A."/>
            <person name="Fraser C.M."/>
        </authorList>
    </citation>
    <scope>NUCLEOTIDE SEQUENCE [LARGE SCALE GENOMIC DNA]</scope>
    <source>
        <strain evidence="1 2">AR39</strain>
    </source>
</reference>
<proteinExistence type="predicted"/>